<dbReference type="PANTHER" id="PTHR34697">
    <property type="entry name" value="PHOSPHATIDYLGLYCEROL LYSYLTRANSFERASE"/>
    <property type="match status" value="1"/>
</dbReference>
<evidence type="ECO:0000259" key="7">
    <source>
        <dbReference type="Pfam" id="PF09924"/>
    </source>
</evidence>
<accession>A0A383V8Y5</accession>
<proteinExistence type="predicted"/>
<keyword evidence="4" id="KW-1133">Transmembrane helix</keyword>
<dbReference type="GO" id="GO:0005886">
    <property type="term" value="C:plasma membrane"/>
    <property type="evidence" value="ECO:0007669"/>
    <property type="project" value="UniProtKB-SubCell"/>
</dbReference>
<dbReference type="GO" id="GO:0055091">
    <property type="term" value="P:phospholipid homeostasis"/>
    <property type="evidence" value="ECO:0007669"/>
    <property type="project" value="TreeGrafter"/>
</dbReference>
<evidence type="ECO:0000256" key="6">
    <source>
        <dbReference type="SAM" id="MobiDB-lite"/>
    </source>
</evidence>
<dbReference type="GO" id="GO:0016755">
    <property type="term" value="F:aminoacyltransferase activity"/>
    <property type="evidence" value="ECO:0007669"/>
    <property type="project" value="TreeGrafter"/>
</dbReference>
<feature type="domain" description="Phosphatidylglycerol lysyltransferase C-terminal" evidence="7">
    <location>
        <begin position="28"/>
        <end position="191"/>
    </location>
</feature>
<feature type="region of interest" description="Disordered" evidence="6">
    <location>
        <begin position="367"/>
        <end position="393"/>
    </location>
</feature>
<evidence type="ECO:0000256" key="4">
    <source>
        <dbReference type="ARBA" id="ARBA00022989"/>
    </source>
</evidence>
<evidence type="ECO:0000256" key="2">
    <source>
        <dbReference type="ARBA" id="ARBA00022475"/>
    </source>
</evidence>
<keyword evidence="3" id="KW-0812">Transmembrane</keyword>
<evidence type="ECO:0000313" key="8">
    <source>
        <dbReference type="EMBL" id="SZX61242.1"/>
    </source>
</evidence>
<evidence type="ECO:0000256" key="1">
    <source>
        <dbReference type="ARBA" id="ARBA00004651"/>
    </source>
</evidence>
<dbReference type="InterPro" id="IPR051211">
    <property type="entry name" value="PG_lysyltransferase"/>
</dbReference>
<evidence type="ECO:0000313" key="9">
    <source>
        <dbReference type="Proteomes" id="UP000256970"/>
    </source>
</evidence>
<dbReference type="PANTHER" id="PTHR34697:SF2">
    <property type="entry name" value="PHOSPHATIDYLGLYCEROL LYSYLTRANSFERASE"/>
    <property type="match status" value="1"/>
</dbReference>
<comment type="subcellular location">
    <subcellularLocation>
        <location evidence="1">Cell membrane</location>
        <topology evidence="1">Multi-pass membrane protein</topology>
    </subcellularLocation>
</comment>
<organism evidence="8 9">
    <name type="scientific">Tetradesmus obliquus</name>
    <name type="common">Green alga</name>
    <name type="synonym">Acutodesmus obliquus</name>
    <dbReference type="NCBI Taxonomy" id="3088"/>
    <lineage>
        <taxon>Eukaryota</taxon>
        <taxon>Viridiplantae</taxon>
        <taxon>Chlorophyta</taxon>
        <taxon>core chlorophytes</taxon>
        <taxon>Chlorophyceae</taxon>
        <taxon>CS clade</taxon>
        <taxon>Sphaeropleales</taxon>
        <taxon>Scenedesmaceae</taxon>
        <taxon>Tetradesmus</taxon>
    </lineage>
</organism>
<dbReference type="AlphaFoldDB" id="A0A383V8Y5"/>
<feature type="compositionally biased region" description="Low complexity" evidence="6">
    <location>
        <begin position="377"/>
        <end position="393"/>
    </location>
</feature>
<gene>
    <name evidence="8" type="ORF">BQ4739_LOCUS1755</name>
</gene>
<dbReference type="InterPro" id="IPR024320">
    <property type="entry name" value="LPG_synthase_C"/>
</dbReference>
<evidence type="ECO:0000256" key="5">
    <source>
        <dbReference type="ARBA" id="ARBA00023136"/>
    </source>
</evidence>
<evidence type="ECO:0000256" key="3">
    <source>
        <dbReference type="ARBA" id="ARBA00022692"/>
    </source>
</evidence>
<sequence length="584" mass="62511">MQGLQIEAAGCILVRDEPTSLQQQEVLRLFEAHGSANANCYTAFSNPEIQVFLAPNRGCMLYTVAQHWAHTIVCATGDPLCEPQHTLSMLQLFKAAFPDAIFIDLSKAAAQLLAAEGGVTITDLGCETTIDVQQFHFEFNKKTKHIRRRAEVAAKAGLVVEEVGGGSSAALRDDLRQMAREWQQGKACSDDIKVFSRALPWEAVGQEKGVRVFIARALAPGEAPPATPAAAAKLLVGKGPKQQQQQEELSAAAVQQQGAGQLSRKQRKLRERAARIRALQEAAGGNAAAAAAAGDAAGDALNSPQQSEDASRDILVIIADQDTNKQQQQDEKQQRGSQAAAGFKSDKLAALASDEVVLELAPFKVGKGPSWTAESNSSSTGISSSASTDAAAPPAAGPIPRIHACIVLDPVYSSGRVIGYTAERSFLHPRGVKGAVKLLQRHTLALLRAEGYSLLNLGLAVGYEIKPGVHHGFRDCAWLTTSLQLSYKYANSLYAFHNLAHTKACWGGGYAADSDSYKFAEAVHLVRKYAALPAAWSCPVGDGPFNAGVCFRHFGLYGDPWELLLFWRYMVGSSQAAATTCDNE</sequence>
<keyword evidence="5" id="KW-0472">Membrane</keyword>
<dbReference type="EMBL" id="FNXT01000132">
    <property type="protein sequence ID" value="SZX61242.1"/>
    <property type="molecule type" value="Genomic_DNA"/>
</dbReference>
<keyword evidence="9" id="KW-1185">Reference proteome</keyword>
<reference evidence="8 9" key="1">
    <citation type="submission" date="2016-10" db="EMBL/GenBank/DDBJ databases">
        <authorList>
            <person name="Cai Z."/>
        </authorList>
    </citation>
    <scope>NUCLEOTIDE SEQUENCE [LARGE SCALE GENOMIC DNA]</scope>
</reference>
<name>A0A383V8Y5_TETOB</name>
<protein>
    <recommendedName>
        <fullName evidence="7">Phosphatidylglycerol lysyltransferase C-terminal domain-containing protein</fullName>
    </recommendedName>
</protein>
<dbReference type="Pfam" id="PF09924">
    <property type="entry name" value="LPG_synthase_C"/>
    <property type="match status" value="1"/>
</dbReference>
<keyword evidence="2" id="KW-1003">Cell membrane</keyword>
<dbReference type="Proteomes" id="UP000256970">
    <property type="component" value="Unassembled WGS sequence"/>
</dbReference>